<dbReference type="RefSeq" id="WP_012753847.1">
    <property type="nucleotide sequence ID" value="NC_012811.1"/>
</dbReference>
<geneLocation type="plasmid" evidence="2 3">
    <name>megaplasmid</name>
</geneLocation>
<dbReference type="EMBL" id="CP001511">
    <property type="protein sequence ID" value="ACS43390.1"/>
    <property type="molecule type" value="Genomic_DNA"/>
</dbReference>
<organism evidence="2 3">
    <name type="scientific">Methylorubrum extorquens (strain ATCC 14718 / DSM 1338 / JCM 2805 / NCIMB 9133 / AM1)</name>
    <name type="common">Methylobacterium extorquens</name>
    <dbReference type="NCBI Taxonomy" id="272630"/>
    <lineage>
        <taxon>Bacteria</taxon>
        <taxon>Pseudomonadati</taxon>
        <taxon>Pseudomonadota</taxon>
        <taxon>Alphaproteobacteria</taxon>
        <taxon>Hyphomicrobiales</taxon>
        <taxon>Methylobacteriaceae</taxon>
        <taxon>Methylorubrum</taxon>
    </lineage>
</organism>
<keyword evidence="2" id="KW-0614">Plasmid</keyword>
<evidence type="ECO:0000313" key="2">
    <source>
        <dbReference type="EMBL" id="ACS43390.1"/>
    </source>
</evidence>
<name>C5B4K8_METEA</name>
<evidence type="ECO:0000313" key="3">
    <source>
        <dbReference type="Proteomes" id="UP000009081"/>
    </source>
</evidence>
<dbReference type="AlphaFoldDB" id="C5B4K8"/>
<keyword evidence="3" id="KW-1185">Reference proteome</keyword>
<gene>
    <name evidence="2" type="ordered locus">MexAM1_META2p0543</name>
</gene>
<dbReference type="Proteomes" id="UP000009081">
    <property type="component" value="Plasmid megaplasmid"/>
</dbReference>
<reference evidence="2 3" key="1">
    <citation type="journal article" date="2009" name="PLoS ONE">
        <title>Methylobacterium genome sequences: a reference blueprint to investigate microbial metabolism of C1 compounds from natural and industrial sources.</title>
        <authorList>
            <person name="Vuilleumier S."/>
            <person name="Chistoserdova L."/>
            <person name="Lee M.-C."/>
            <person name="Bringel F."/>
            <person name="Lajus A."/>
            <person name="Zhou Y."/>
            <person name="Gourion B."/>
            <person name="Barbe V."/>
            <person name="Chang J."/>
            <person name="Cruveiller S."/>
            <person name="Dossat C."/>
            <person name="Gillett W."/>
            <person name="Gruffaz C."/>
            <person name="Haugen E."/>
            <person name="Hourcade E."/>
            <person name="Levy R."/>
            <person name="Mangenot S."/>
            <person name="Muller E."/>
            <person name="Nadalig T."/>
            <person name="Pagni M."/>
            <person name="Penny C."/>
            <person name="Peyraud R."/>
            <person name="Robinson D.G."/>
            <person name="Roche D."/>
            <person name="Rouy Z."/>
            <person name="Saenampechek C."/>
            <person name="Salvignol G."/>
            <person name="Vallenet D."/>
            <person name="Wu Z."/>
            <person name="Marx C.J."/>
            <person name="Vorholt J.A."/>
            <person name="Olson M.V."/>
            <person name="Kaul R."/>
            <person name="Weissenbach J."/>
            <person name="Medigue C."/>
            <person name="Lidstrom M.E."/>
        </authorList>
    </citation>
    <scope>NUCLEOTIDE SEQUENCE [LARGE SCALE GENOMIC DNA]</scope>
    <source>
        <strain evidence="3">ATCC 14718 / DSM 1338 / JCM 2805 / NCIMB 9133 / AM1</strain>
    </source>
</reference>
<protein>
    <submittedName>
        <fullName evidence="2">Uncharacterized protein</fullName>
    </submittedName>
</protein>
<keyword evidence="1" id="KW-0472">Membrane</keyword>
<feature type="transmembrane region" description="Helical" evidence="1">
    <location>
        <begin position="152"/>
        <end position="176"/>
    </location>
</feature>
<sequence length="262" mass="28189">MIRLFGRRRPKVEILAPAAVEPPASAHVVWEPIRQTRDAQSAARAFALRKFGPNDRAWYSTRKFADGHFWEVHQGGAGLSYLPGVVEALNVPEPGKVWIPSEGRALEIVVRNGRPVCALLTENRSAAVMTSGIAPVPASGRMNRVVKSGMPAVYAGAAALLGGVLVLGASGLFWLYAAKVVSINPPVAQEHLPHRQWGLVREAGDTRWVQRLEYTNGRWSVLWRDAPRRQAAPAQPPADAAVVPASVPASAPVHTAVPGARP</sequence>
<keyword evidence="1" id="KW-0812">Transmembrane</keyword>
<evidence type="ECO:0000256" key="1">
    <source>
        <dbReference type="SAM" id="Phobius"/>
    </source>
</evidence>
<dbReference type="HOGENOM" id="CLU_1060936_0_0_5"/>
<accession>C5B4K8</accession>
<keyword evidence="1" id="KW-1133">Transmembrane helix</keyword>
<dbReference type="KEGG" id="mea:Mex_2p0543"/>
<proteinExistence type="predicted"/>